<dbReference type="AlphaFoldDB" id="A0A1B0AFR2"/>
<reference evidence="12" key="1">
    <citation type="submission" date="2014-03" db="EMBL/GenBank/DDBJ databases">
        <authorList>
            <person name="Aksoy S."/>
            <person name="Warren W."/>
            <person name="Wilson R.K."/>
        </authorList>
    </citation>
    <scope>NUCLEOTIDE SEQUENCE [LARGE SCALE GENOMIC DNA]</scope>
    <source>
        <strain evidence="12">IAEA</strain>
    </source>
</reference>
<dbReference type="GO" id="GO:0030672">
    <property type="term" value="C:synaptic vesicle membrane"/>
    <property type="evidence" value="ECO:0007669"/>
    <property type="project" value="TreeGrafter"/>
</dbReference>
<evidence type="ECO:0000256" key="1">
    <source>
        <dbReference type="ARBA" id="ARBA00004141"/>
    </source>
</evidence>
<comment type="subcellular location">
    <subcellularLocation>
        <location evidence="1">Membrane</location>
        <topology evidence="1">Multi-pass membrane protein</topology>
    </subcellularLocation>
</comment>
<evidence type="ECO:0000256" key="7">
    <source>
        <dbReference type="ARBA" id="ARBA00023136"/>
    </source>
</evidence>
<dbReference type="FunFam" id="2.60.40.150:FF:000167">
    <property type="entry name" value="Multiple C2 domains, transmembrane 2a"/>
    <property type="match status" value="1"/>
</dbReference>
<organism evidence="11 12">
    <name type="scientific">Glossina pallidipes</name>
    <name type="common">Tsetse fly</name>
    <dbReference type="NCBI Taxonomy" id="7398"/>
    <lineage>
        <taxon>Eukaryota</taxon>
        <taxon>Metazoa</taxon>
        <taxon>Ecdysozoa</taxon>
        <taxon>Arthropoda</taxon>
        <taxon>Hexapoda</taxon>
        <taxon>Insecta</taxon>
        <taxon>Pterygota</taxon>
        <taxon>Neoptera</taxon>
        <taxon>Endopterygota</taxon>
        <taxon>Diptera</taxon>
        <taxon>Brachycera</taxon>
        <taxon>Muscomorpha</taxon>
        <taxon>Hippoboscoidea</taxon>
        <taxon>Glossinidae</taxon>
        <taxon>Glossina</taxon>
    </lineage>
</organism>
<dbReference type="PANTHER" id="PTHR45911:SF4">
    <property type="entry name" value="MULTIPLE C2 AND TRANSMEMBRANE DOMAIN-CONTAINING PROTEIN"/>
    <property type="match status" value="1"/>
</dbReference>
<dbReference type="InterPro" id="IPR000008">
    <property type="entry name" value="C2_dom"/>
</dbReference>
<dbReference type="Pfam" id="PF08372">
    <property type="entry name" value="PRT_C"/>
    <property type="match status" value="1"/>
</dbReference>
<dbReference type="CDD" id="cd04042">
    <property type="entry name" value="C2A_MCTP_PRT"/>
    <property type="match status" value="1"/>
</dbReference>
<feature type="compositionally biased region" description="Basic and acidic residues" evidence="8">
    <location>
        <begin position="130"/>
        <end position="140"/>
    </location>
</feature>
<evidence type="ECO:0000256" key="9">
    <source>
        <dbReference type="SAM" id="Phobius"/>
    </source>
</evidence>
<dbReference type="Gene3D" id="2.60.40.150">
    <property type="entry name" value="C2 domain"/>
    <property type="match status" value="3"/>
</dbReference>
<keyword evidence="7 9" id="KW-0472">Membrane</keyword>
<dbReference type="FunFam" id="2.60.40.150:FF:000174">
    <property type="entry name" value="Multiple C2 domains, transmembrane 2a"/>
    <property type="match status" value="1"/>
</dbReference>
<feature type="domain" description="C2" evidence="10">
    <location>
        <begin position="232"/>
        <end position="391"/>
    </location>
</feature>
<feature type="compositionally biased region" description="Basic and acidic residues" evidence="8">
    <location>
        <begin position="39"/>
        <end position="53"/>
    </location>
</feature>
<feature type="domain" description="C2" evidence="10">
    <location>
        <begin position="593"/>
        <end position="716"/>
    </location>
</feature>
<feature type="compositionally biased region" description="Polar residues" evidence="8">
    <location>
        <begin position="54"/>
        <end position="65"/>
    </location>
</feature>
<evidence type="ECO:0000259" key="10">
    <source>
        <dbReference type="PROSITE" id="PS50004"/>
    </source>
</evidence>
<name>A0A1B0AFR2_GLOPL</name>
<dbReference type="SUPFAM" id="SSF49562">
    <property type="entry name" value="C2 domain (Calcium/lipid-binding domain, CaLB)"/>
    <property type="match status" value="3"/>
</dbReference>
<dbReference type="GO" id="GO:0046928">
    <property type="term" value="P:regulation of neurotransmitter secretion"/>
    <property type="evidence" value="ECO:0007669"/>
    <property type="project" value="TreeGrafter"/>
</dbReference>
<feature type="domain" description="C2" evidence="10">
    <location>
        <begin position="450"/>
        <end position="568"/>
    </location>
</feature>
<feature type="region of interest" description="Disordered" evidence="8">
    <location>
        <begin position="123"/>
        <end position="178"/>
    </location>
</feature>
<dbReference type="PROSITE" id="PS50004">
    <property type="entry name" value="C2"/>
    <property type="match status" value="3"/>
</dbReference>
<dbReference type="PANTHER" id="PTHR45911">
    <property type="entry name" value="C2 DOMAIN-CONTAINING PROTEIN"/>
    <property type="match status" value="1"/>
</dbReference>
<keyword evidence="6 9" id="KW-1133">Transmembrane helix</keyword>
<evidence type="ECO:0000256" key="3">
    <source>
        <dbReference type="ARBA" id="ARBA00022723"/>
    </source>
</evidence>
<dbReference type="Proteomes" id="UP000092445">
    <property type="component" value="Unassembled WGS sequence"/>
</dbReference>
<proteinExistence type="predicted"/>
<accession>A0A1B0AFR2</accession>
<dbReference type="EnsemblMetazoa" id="GPAI044241-RA">
    <property type="protein sequence ID" value="GPAI044241-PA"/>
    <property type="gene ID" value="GPAI044241"/>
</dbReference>
<dbReference type="GO" id="GO:0005509">
    <property type="term" value="F:calcium ion binding"/>
    <property type="evidence" value="ECO:0007669"/>
    <property type="project" value="TreeGrafter"/>
</dbReference>
<reference evidence="11" key="2">
    <citation type="submission" date="2020-05" db="UniProtKB">
        <authorList>
            <consortium name="EnsemblMetazoa"/>
        </authorList>
    </citation>
    <scope>IDENTIFICATION</scope>
    <source>
        <strain evidence="11">IAEA</strain>
    </source>
</reference>
<evidence type="ECO:0000256" key="2">
    <source>
        <dbReference type="ARBA" id="ARBA00022692"/>
    </source>
</evidence>
<sequence length="1034" mass="118066">MSSASGIKVCVIAFNYLFSARIHYSDEVPCSSSDAAGASERRNDYHRQEHVSKESINITPTTTPHGSPKLKQRLAKHLSKSATELNGHNQAPRLSPKRAKSAAAPHSTASVLQKTQGFFSNLKHRWGRARSKDRLGRKSPNDFLEESTTDYAADYSSESSSVTQSPRHRSKTIGGSPLAKEFKATAKMAQVIQRFGGSMEGRIDEDVENGSNGMATASHEPYVTTTQIEALQAEEIRRKKEAQLRQYVFFQLRVHLKSGTDLMAMDKNGLSDPYVKMKIGGRLLHKSRTIHRDLNPVWDEVFVVAIEDPFEPIIVKLHIRKIYSNWSRITLNELLNCAERFPEGTVVAKELKTFIFASVFDYDWGLQDDFMGSAQIDLTQLELGKAEDINLQLQDTNHPERQMGEILINLTLWPRSQEDKEMIVVIENNGSKYPRFSSNNDNKRIEHFQRNNKLAESSKRLKSQIWSSVVTILLVRSKDLPLGDDGGKLTDAHIKFRLGNEKYKSKSSWTERWLEQFDLHLFDEDQTLELSLWNRNNLYGKASIDLSGFQRETTHGIWKSFEDCPGEVFLMLTISGTTALETISDLKAFKEDPRELKLLRDRYRWHRCLQNLRDIGHLTVKVFGATGLAAADIGGKSDPFCVLELGNARLQTQTEYKTLTPTWNKIFTFNVKDITQVLEITVYDEDRDHRVEFLGKLVIPLLRIKNGVKRWYTLKDKNLCVRAKGMSPQILLEMTVVWNEMRAICRVLQPKEEKLIQQEAKFKRQLFLRNVNRLKVIIMDILDAAKYVQSCFEWESPLRSFIAFTLWILACIYGNLETIPLVLLLIIIKKWLIRLITGTTSDPASGGYDYDYDDDDDDDKEKEEKKSIKERLQAIQEVSQTVQNTIGSLASLGESTKNTFNFSVPELTWLAVVLLIVAIIVLHFIPIRFLLLFWGIMKFSRRILRPNSIPNNELLDFLSRVPNDEELSTAYDEFASTSTFHGDESNKLTGSLTKAAANISSKSMRNVSQLIKTSSNTLRMTARRKFHLNEEMIT</sequence>
<dbReference type="VEuPathDB" id="VectorBase:GPAI044241"/>
<dbReference type="SMART" id="SM00239">
    <property type="entry name" value="C2"/>
    <property type="match status" value="3"/>
</dbReference>
<dbReference type="STRING" id="7398.A0A1B0AFR2"/>
<evidence type="ECO:0000256" key="4">
    <source>
        <dbReference type="ARBA" id="ARBA00022737"/>
    </source>
</evidence>
<evidence type="ECO:0000256" key="5">
    <source>
        <dbReference type="ARBA" id="ARBA00022837"/>
    </source>
</evidence>
<keyword evidence="2 9" id="KW-0812">Transmembrane</keyword>
<evidence type="ECO:0000313" key="12">
    <source>
        <dbReference type="Proteomes" id="UP000092445"/>
    </source>
</evidence>
<evidence type="ECO:0000256" key="8">
    <source>
        <dbReference type="SAM" id="MobiDB-lite"/>
    </source>
</evidence>
<dbReference type="InterPro" id="IPR013583">
    <property type="entry name" value="MCTP_C"/>
</dbReference>
<dbReference type="CDD" id="cd08376">
    <property type="entry name" value="C2B_MCTP_PRT"/>
    <property type="match status" value="1"/>
</dbReference>
<keyword evidence="4" id="KW-0677">Repeat</keyword>
<feature type="transmembrane region" description="Helical" evidence="9">
    <location>
        <begin position="801"/>
        <end position="828"/>
    </location>
</feature>
<protein>
    <recommendedName>
        <fullName evidence="10">C2 domain-containing protein</fullName>
    </recommendedName>
</protein>
<dbReference type="CDD" id="cd08377">
    <property type="entry name" value="C2C_MCTP_PRT"/>
    <property type="match status" value="1"/>
</dbReference>
<dbReference type="Pfam" id="PF00168">
    <property type="entry name" value="C2"/>
    <property type="match status" value="4"/>
</dbReference>
<feature type="region of interest" description="Disordered" evidence="8">
    <location>
        <begin position="30"/>
        <end position="70"/>
    </location>
</feature>
<evidence type="ECO:0000313" key="11">
    <source>
        <dbReference type="EnsemblMetazoa" id="GPAI044241-PA"/>
    </source>
</evidence>
<dbReference type="InterPro" id="IPR035892">
    <property type="entry name" value="C2_domain_sf"/>
</dbReference>
<feature type="region of interest" description="Disordered" evidence="8">
    <location>
        <begin position="82"/>
        <end position="110"/>
    </location>
</feature>
<feature type="transmembrane region" description="Helical" evidence="9">
    <location>
        <begin position="907"/>
        <end position="937"/>
    </location>
</feature>
<keyword evidence="12" id="KW-1185">Reference proteome</keyword>
<evidence type="ECO:0000256" key="6">
    <source>
        <dbReference type="ARBA" id="ARBA00022989"/>
    </source>
</evidence>
<keyword evidence="5" id="KW-0106">Calcium</keyword>
<keyword evidence="3" id="KW-0479">Metal-binding</keyword>